<name>A0ABS4XV96_GLUPR</name>
<dbReference type="RefSeq" id="WP_188948974.1">
    <property type="nucleotide sequence ID" value="NZ_BMPH01000010.1"/>
</dbReference>
<proteinExistence type="inferred from homology"/>
<feature type="domain" description="CdaR GGDEF-like" evidence="4">
    <location>
        <begin position="252"/>
        <end position="358"/>
    </location>
</feature>
<dbReference type="InterPro" id="IPR051448">
    <property type="entry name" value="CdaR-like_regulators"/>
</dbReference>
<dbReference type="PANTHER" id="PTHR33744">
    <property type="entry name" value="CARBOHYDRATE DIACID REGULATOR"/>
    <property type="match status" value="1"/>
</dbReference>
<feature type="domain" description="Purine catabolism PurC-like" evidence="2">
    <location>
        <begin position="9"/>
        <end position="124"/>
    </location>
</feature>
<organism evidence="5 6">
    <name type="scientific">Glutamicibacter protophormiae</name>
    <name type="common">Brevibacterium protophormiae</name>
    <dbReference type="NCBI Taxonomy" id="37930"/>
    <lineage>
        <taxon>Bacteria</taxon>
        <taxon>Bacillati</taxon>
        <taxon>Actinomycetota</taxon>
        <taxon>Actinomycetes</taxon>
        <taxon>Micrococcales</taxon>
        <taxon>Micrococcaceae</taxon>
        <taxon>Glutamicibacter</taxon>
    </lineage>
</organism>
<dbReference type="InterPro" id="IPR025736">
    <property type="entry name" value="PucR_C-HTH_dom"/>
</dbReference>
<dbReference type="Pfam" id="PF17853">
    <property type="entry name" value="GGDEF_2"/>
    <property type="match status" value="1"/>
</dbReference>
<comment type="similarity">
    <text evidence="1">Belongs to the CdaR family.</text>
</comment>
<dbReference type="Pfam" id="PF13556">
    <property type="entry name" value="HTH_30"/>
    <property type="match status" value="1"/>
</dbReference>
<evidence type="ECO:0000313" key="5">
    <source>
        <dbReference type="EMBL" id="MBP2400434.1"/>
    </source>
</evidence>
<keyword evidence="6" id="KW-1185">Reference proteome</keyword>
<dbReference type="Proteomes" id="UP001195422">
    <property type="component" value="Unassembled WGS sequence"/>
</dbReference>
<sequence>MAISLRGLLEHDELGLRALTDPTHALETAITWGAVTELLDPSKFLTGREIVLTTGVRQKSAPAQIDFVRTLAANDVVALGFGIGLEHESVPEPVLETAREVGLPVIEVPYKTPFAAVSRLIAEALNADHVKRVENLLRAHQKLAQSLLSSDLDRMLAELSKMLHTDVALSLHGEMISGDFEPERSWHELPVATGLRDRCTLHIAEPYTHDPIVEYAQSLIGLELTNKSRLRASQRLANGQVLADLASGVLSGSDAAVRLGALGLESQREHSVVLVQASGQSERLQTLPLPADLASQVTAIVEDRLVVIVAYRQVQLSIDRLDAYLATAGIPAKVGYGGRYSNTTGIRWSYFEALESLRHGERVNVPTKLSLTSLLLAARDVPLQDLAAEALGPIQDFDSSHDSGLMRTLREYLNRDGSVGAVAESLGLHRNTVRYRMQQIAELSGYDPNVTSDRVQLWIALSALELR</sequence>
<dbReference type="InterPro" id="IPR041522">
    <property type="entry name" value="CdaR_GGDEF"/>
</dbReference>
<protein>
    <submittedName>
        <fullName evidence="5">Purine catabolism regulator</fullName>
    </submittedName>
</protein>
<evidence type="ECO:0000259" key="3">
    <source>
        <dbReference type="Pfam" id="PF13556"/>
    </source>
</evidence>
<evidence type="ECO:0000259" key="2">
    <source>
        <dbReference type="Pfam" id="PF07905"/>
    </source>
</evidence>
<reference evidence="5 6" key="1">
    <citation type="submission" date="2021-03" db="EMBL/GenBank/DDBJ databases">
        <title>Sequencing the genomes of 1000 actinobacteria strains.</title>
        <authorList>
            <person name="Klenk H.-P."/>
        </authorList>
    </citation>
    <scope>NUCLEOTIDE SEQUENCE [LARGE SCALE GENOMIC DNA]</scope>
    <source>
        <strain evidence="5 6">DSM 20168</strain>
    </source>
</reference>
<dbReference type="EMBL" id="JAGIOJ010000001">
    <property type="protein sequence ID" value="MBP2400434.1"/>
    <property type="molecule type" value="Genomic_DNA"/>
</dbReference>
<dbReference type="InterPro" id="IPR042070">
    <property type="entry name" value="PucR_C-HTH_sf"/>
</dbReference>
<dbReference type="PANTHER" id="PTHR33744:SF7">
    <property type="entry name" value="PUCR FAMILY TRANSCRIPTIONAL REGULATOR"/>
    <property type="match status" value="1"/>
</dbReference>
<feature type="domain" description="PucR C-terminal helix-turn-helix" evidence="3">
    <location>
        <begin position="405"/>
        <end position="462"/>
    </location>
</feature>
<accession>A0ABS4XV96</accession>
<evidence type="ECO:0000313" key="6">
    <source>
        <dbReference type="Proteomes" id="UP001195422"/>
    </source>
</evidence>
<dbReference type="InterPro" id="IPR012914">
    <property type="entry name" value="PucR_dom"/>
</dbReference>
<comment type="caution">
    <text evidence="5">The sequence shown here is derived from an EMBL/GenBank/DDBJ whole genome shotgun (WGS) entry which is preliminary data.</text>
</comment>
<dbReference type="Gene3D" id="1.10.10.2840">
    <property type="entry name" value="PucR C-terminal helix-turn-helix domain"/>
    <property type="match status" value="1"/>
</dbReference>
<dbReference type="Pfam" id="PF07905">
    <property type="entry name" value="PucR"/>
    <property type="match status" value="1"/>
</dbReference>
<evidence type="ECO:0000256" key="1">
    <source>
        <dbReference type="ARBA" id="ARBA00006754"/>
    </source>
</evidence>
<gene>
    <name evidence="5" type="ORF">JOF39_003515</name>
</gene>
<evidence type="ECO:0000259" key="4">
    <source>
        <dbReference type="Pfam" id="PF17853"/>
    </source>
</evidence>